<reference evidence="1 2" key="1">
    <citation type="submission" date="2017-01" db="EMBL/GenBank/DDBJ databases">
        <title>Deconstructing symbiosis and pathogenesis requirements using a combined genomic-metabolomic approach.</title>
        <authorList>
            <person name="Tobias N.J."/>
            <person name="Wolff H."/>
            <person name="Djahanschiri B."/>
            <person name="Ebersberger I."/>
            <person name="Bode H.B."/>
        </authorList>
    </citation>
    <scope>NUCLEOTIDE SEQUENCE [LARGE SCALE GENOMIC DNA]</scope>
    <source>
        <strain evidence="1 2">DSM 4764</strain>
    </source>
</reference>
<dbReference type="GO" id="GO:0006629">
    <property type="term" value="P:lipid metabolic process"/>
    <property type="evidence" value="ECO:0007669"/>
    <property type="project" value="InterPro"/>
</dbReference>
<dbReference type="RefSeq" id="WP_086111875.1">
    <property type="nucleotide sequence ID" value="NZ_CAWNHF010000167.1"/>
</dbReference>
<evidence type="ECO:0000313" key="2">
    <source>
        <dbReference type="Proteomes" id="UP000194204"/>
    </source>
</evidence>
<dbReference type="GO" id="GO:0008081">
    <property type="term" value="F:phosphoric diester hydrolase activity"/>
    <property type="evidence" value="ECO:0007669"/>
    <property type="project" value="InterPro"/>
</dbReference>
<dbReference type="PANTHER" id="PTHR13593:SF143">
    <property type="entry name" value="PHOSPHATIDYLINOSITOL-SPECIFIC PHOSPHOLIPASE C X DOMAIN-CONTAINING PROTEIN"/>
    <property type="match status" value="1"/>
</dbReference>
<comment type="caution">
    <text evidence="1">The sequence shown here is derived from an EMBL/GenBank/DDBJ whole genome shotgun (WGS) entry which is preliminary data.</text>
</comment>
<accession>A0A1Y2SRC3</accession>
<dbReference type="PANTHER" id="PTHR13593">
    <property type="match status" value="1"/>
</dbReference>
<dbReference type="InterPro" id="IPR017946">
    <property type="entry name" value="PLC-like_Pdiesterase_TIM-brl"/>
</dbReference>
<dbReference type="Gene3D" id="3.20.20.190">
    <property type="entry name" value="Phosphatidylinositol (PI) phosphodiesterase"/>
    <property type="match status" value="1"/>
</dbReference>
<dbReference type="Proteomes" id="UP000194204">
    <property type="component" value="Unassembled WGS sequence"/>
</dbReference>
<dbReference type="SUPFAM" id="SSF51695">
    <property type="entry name" value="PLC-like phosphodiesterases"/>
    <property type="match status" value="1"/>
</dbReference>
<sequence>MRQSGEIALVNSTDSLWVKTDQKVNKIRFRPFPERIDSQSTIKMFIELDDDIQNSYIKIEYRLNNAENNSFQIIGEYNDRSKTFEIKIDFNNIIVNNNYIGYTERLVWEPNGIVNFILFGKSGSYKGTYLDASKWMTDSINLLGDVPLGALCILGSHDAGMDELTTHTQHGAECNTLTQSQSIFNQLYLGVRYLDIRPVIKNGAFFAGHYSHNTKVPQGGTGQPIENIISDINSFTLASKSRNEVIMIRLSHDLNVDLDKSFTQEEWDQLFSRLDRVNYLYDFDHPIDDRFTVQSVKLNDFTKNGTRAAILFVVENNQVNLGRRNRKGFFYAKNFPIYDSYSNTNDMNSMAEDQIDKMKTNAKEHYFLLSWILTQQWYDLSCDLYEDYNKTIMRMAKIANKNLFFKLYQHINLKEYIYPNIIYIDNVKDSNPAALSMAINFSLLLDK</sequence>
<dbReference type="EMBL" id="MUBK01000006">
    <property type="protein sequence ID" value="OTA20802.1"/>
    <property type="molecule type" value="Genomic_DNA"/>
</dbReference>
<dbReference type="AlphaFoldDB" id="A0A1Y2SRC3"/>
<dbReference type="InterPro" id="IPR051057">
    <property type="entry name" value="PI-PLC_domain"/>
</dbReference>
<evidence type="ECO:0008006" key="3">
    <source>
        <dbReference type="Google" id="ProtNLM"/>
    </source>
</evidence>
<name>A0A1Y2SRC3_9GAMM</name>
<proteinExistence type="predicted"/>
<organism evidence="1 2">
    <name type="scientific">Xenorhabdus beddingii</name>
    <dbReference type="NCBI Taxonomy" id="40578"/>
    <lineage>
        <taxon>Bacteria</taxon>
        <taxon>Pseudomonadati</taxon>
        <taxon>Pseudomonadota</taxon>
        <taxon>Gammaproteobacteria</taxon>
        <taxon>Enterobacterales</taxon>
        <taxon>Morganellaceae</taxon>
        <taxon>Xenorhabdus</taxon>
    </lineage>
</organism>
<keyword evidence="2" id="KW-1185">Reference proteome</keyword>
<dbReference type="STRING" id="40578.Xbed_01052"/>
<evidence type="ECO:0000313" key="1">
    <source>
        <dbReference type="EMBL" id="OTA20802.1"/>
    </source>
</evidence>
<gene>
    <name evidence="1" type="ORF">Xbed_01052</name>
</gene>
<dbReference type="OrthoDB" id="2079904at2"/>
<protein>
    <recommendedName>
        <fullName evidence="3">Phosphatidylinositol diacylglycerol-lyase</fullName>
    </recommendedName>
</protein>